<dbReference type="EMBL" id="JAJNDC010000001">
    <property type="protein sequence ID" value="MCW9711712.1"/>
    <property type="molecule type" value="Genomic_DNA"/>
</dbReference>
<keyword evidence="2" id="KW-1185">Reference proteome</keyword>
<dbReference type="RefSeq" id="WP_265787158.1">
    <property type="nucleotide sequence ID" value="NZ_BAABRS010000001.1"/>
</dbReference>
<sequence length="319" mass="38654">MIKKRAKELLFSFFYLLTKYVYPREKKEKYIRSYSIFFYIHRFYQSLYFIKDHIIKKKYKTIDYNGEFSPELKFVLPHAYWHYKNGTLEKTISSEDTACFYFFSENHHEKYRKRNDRNVSLKIPNSEDHNHRYYLKKWKRVPLKTFYQNGIFEFEKPLLIISNKYNIEWGKRPINYYSLELLAWIFEELSEKYQIIYNRPSSSLIVDDNSEILEFKDSELMQEYPKVIDSRTLYSKYSDKYSFNTFQMLIYANCRKFISVHGGSCVLASYFGGTNLILSKEGKEHHFDEFNNFFPKLSGAKILLATKDEDVIPLVQEYY</sequence>
<evidence type="ECO:0000313" key="1">
    <source>
        <dbReference type="EMBL" id="MCW9711712.1"/>
    </source>
</evidence>
<organism evidence="1 2">
    <name type="scientific">Fodinibius salicampi</name>
    <dbReference type="NCBI Taxonomy" id="1920655"/>
    <lineage>
        <taxon>Bacteria</taxon>
        <taxon>Pseudomonadati</taxon>
        <taxon>Balneolota</taxon>
        <taxon>Balneolia</taxon>
        <taxon>Balneolales</taxon>
        <taxon>Balneolaceae</taxon>
        <taxon>Fodinibius</taxon>
    </lineage>
</organism>
<gene>
    <name evidence="1" type="ORF">LQ318_02240</name>
</gene>
<name>A0ABT3PV45_9BACT</name>
<reference evidence="1 2" key="1">
    <citation type="submission" date="2021-11" db="EMBL/GenBank/DDBJ databases">
        <title>Aliifidinibius sp. nov., a new bacterium isolated from saline soil.</title>
        <authorList>
            <person name="Galisteo C."/>
            <person name="De La Haba R."/>
            <person name="Sanchez-Porro C."/>
            <person name="Ventosa A."/>
        </authorList>
    </citation>
    <scope>NUCLEOTIDE SEQUENCE [LARGE SCALE GENOMIC DNA]</scope>
    <source>
        <strain evidence="1 2">KACC 190600</strain>
    </source>
</reference>
<proteinExistence type="predicted"/>
<evidence type="ECO:0008006" key="3">
    <source>
        <dbReference type="Google" id="ProtNLM"/>
    </source>
</evidence>
<evidence type="ECO:0000313" key="2">
    <source>
        <dbReference type="Proteomes" id="UP001207337"/>
    </source>
</evidence>
<accession>A0ABT3PV45</accession>
<comment type="caution">
    <text evidence="1">The sequence shown here is derived from an EMBL/GenBank/DDBJ whole genome shotgun (WGS) entry which is preliminary data.</text>
</comment>
<protein>
    <recommendedName>
        <fullName evidence="3">Glycosyltransferase family 61 protein</fullName>
    </recommendedName>
</protein>
<dbReference type="Proteomes" id="UP001207337">
    <property type="component" value="Unassembled WGS sequence"/>
</dbReference>